<feature type="compositionally biased region" description="Basic and acidic residues" evidence="3">
    <location>
        <begin position="2270"/>
        <end position="2295"/>
    </location>
</feature>
<feature type="region of interest" description="Disordered" evidence="3">
    <location>
        <begin position="336"/>
        <end position="376"/>
    </location>
</feature>
<feature type="region of interest" description="Disordered" evidence="3">
    <location>
        <begin position="1173"/>
        <end position="1192"/>
    </location>
</feature>
<dbReference type="GO" id="GO:0051015">
    <property type="term" value="F:actin filament binding"/>
    <property type="evidence" value="ECO:0007669"/>
    <property type="project" value="TreeGrafter"/>
</dbReference>
<feature type="compositionally biased region" description="Polar residues" evidence="3">
    <location>
        <begin position="2351"/>
        <end position="2371"/>
    </location>
</feature>
<dbReference type="PANTHER" id="PTHR45615:SF36">
    <property type="entry name" value="MYOSIN HEAVY CHAIN-LIKE, ISOFORM B-RELATED"/>
    <property type="match status" value="1"/>
</dbReference>
<feature type="region of interest" description="Disordered" evidence="3">
    <location>
        <begin position="2321"/>
        <end position="2399"/>
    </location>
</feature>
<evidence type="ECO:0000256" key="3">
    <source>
        <dbReference type="SAM" id="MobiDB-lite"/>
    </source>
</evidence>
<keyword evidence="6" id="KW-1185">Reference proteome</keyword>
<dbReference type="InterPro" id="IPR002928">
    <property type="entry name" value="Myosin_tail"/>
</dbReference>
<dbReference type="GO" id="GO:0031032">
    <property type="term" value="P:actomyosin structure organization"/>
    <property type="evidence" value="ECO:0007669"/>
    <property type="project" value="TreeGrafter"/>
</dbReference>
<feature type="region of interest" description="Disordered" evidence="3">
    <location>
        <begin position="2270"/>
        <end position="2305"/>
    </location>
</feature>
<evidence type="ECO:0000259" key="4">
    <source>
        <dbReference type="Pfam" id="PF01576"/>
    </source>
</evidence>
<feature type="compositionally biased region" description="Low complexity" evidence="3">
    <location>
        <begin position="237"/>
        <end position="252"/>
    </location>
</feature>
<evidence type="ECO:0000313" key="6">
    <source>
        <dbReference type="Proteomes" id="UP001152759"/>
    </source>
</evidence>
<dbReference type="InterPro" id="IPR027417">
    <property type="entry name" value="P-loop_NTPase"/>
</dbReference>
<name>A0A9P0AGE8_BEMTA</name>
<dbReference type="PROSITE" id="PS50096">
    <property type="entry name" value="IQ"/>
    <property type="match status" value="1"/>
</dbReference>
<dbReference type="SUPFAM" id="SSF52540">
    <property type="entry name" value="P-loop containing nucleoside triphosphate hydrolases"/>
    <property type="match status" value="1"/>
</dbReference>
<dbReference type="EMBL" id="OU963867">
    <property type="protein sequence ID" value="CAH0391190.1"/>
    <property type="molecule type" value="Genomic_DNA"/>
</dbReference>
<keyword evidence="1 2" id="KW-0175">Coiled coil</keyword>
<proteinExistence type="predicted"/>
<dbReference type="Proteomes" id="UP001152759">
    <property type="component" value="Chromosome 6"/>
</dbReference>
<feature type="coiled-coil region" evidence="2">
    <location>
        <begin position="1625"/>
        <end position="1722"/>
    </location>
</feature>
<evidence type="ECO:0000313" key="5">
    <source>
        <dbReference type="EMBL" id="CAH0391190.1"/>
    </source>
</evidence>
<gene>
    <name evidence="5" type="ORF">BEMITA_LOCUS9836</name>
</gene>
<dbReference type="InterPro" id="IPR000048">
    <property type="entry name" value="IQ_motif_EF-hand-BS"/>
</dbReference>
<feature type="region of interest" description="Disordered" evidence="3">
    <location>
        <begin position="237"/>
        <end position="258"/>
    </location>
</feature>
<evidence type="ECO:0000256" key="1">
    <source>
        <dbReference type="ARBA" id="ARBA00023054"/>
    </source>
</evidence>
<protein>
    <recommendedName>
        <fullName evidence="4">Myosin tail domain-containing protein</fullName>
    </recommendedName>
</protein>
<dbReference type="GO" id="GO:0005737">
    <property type="term" value="C:cytoplasm"/>
    <property type="evidence" value="ECO:0007669"/>
    <property type="project" value="TreeGrafter"/>
</dbReference>
<feature type="compositionally biased region" description="Low complexity" evidence="3">
    <location>
        <begin position="2384"/>
        <end position="2399"/>
    </location>
</feature>
<feature type="compositionally biased region" description="Basic and acidic residues" evidence="3">
    <location>
        <begin position="391"/>
        <end position="410"/>
    </location>
</feature>
<evidence type="ECO:0000256" key="2">
    <source>
        <dbReference type="SAM" id="Coils"/>
    </source>
</evidence>
<dbReference type="Pfam" id="PF01576">
    <property type="entry name" value="Myosin_tail_1"/>
    <property type="match status" value="1"/>
</dbReference>
<sequence>MIQTGLFLAACILVLLILWKHRPSHLQAFFKLIGFSSDFSKESASQIDALKVSELISPACEPTAVVRKQKSRRKNAVRQSVGNRATIEKIAIDASSDIPSTNMKETIVIAPEERGQPLVSATLVETQPCIKDSDSTLLDFKLIAVKSEASTEGAVMSCEIPVKKHDVCRTNAGKNSIKINLTSENSFLIEPNSPPQVSAIIDEIDGEKIDEHNDATLIPGVAPTNSDSGPQLEIAISENSESGGSASSTSARESSRGVAKSTLIADVTNELDVHPVGRNPAASAVQELVPVSDKIWRDSLSSAEIVNESPSALSAVKIADSDLSAPLISFGENLASNQSRCESSDSATARDSSDATLFESPAKNAQDQETELDVTSAHESEMLLKSAAKNVQDEKNQVDVSSAHESDSPKESCPVGGRTNNGDVWFEEVGTKAEESDRSGKSWNQFSNLLHNIEDIINNIDIKDNCVESGGACASGRPDGTEEENANNCLEIHASDNLHSYESCYSSMSAINKLLQPSYNPILTYQCRNPMKELHDSDLRSSLKIVANRAVIPEENLELEDGRSSFHNSLECSVDDAVNDLELSDDLSEDSQRTLVAAQRDSDDLQCCRSESPKSKLDLLNNTLINDNEIIKNVLSATSSLDFINDDLADIFKEDESISSDENSFIMNELSILNEDADSKASLPSSSDTSSIVAEDVSFQEAESIGSSIFSSESFDNNPLNGSCSYSWVYEGNDDVRFEPDFSETEHMLLSLNTNSSCSHFVKSKLNTILECDEHNSVDSDTAMSSIQTDTRGDDSADEIIDYTSELPHPSTLDKYFCQEAGDVKLTSFSSTDPSTPFPNCEEDRRWRGDVKVSVLNKKNALSKLRPVNPIVLKDAKLSGFPNVKRAAPPAYFTGMNKLATDDSERKLGQTDREECEIDVANNCIPVEKSDDEVEQGSSATSDDFEPGEDEVDRVAEEVMHGSGPEAIVEIGGDEDMLKCGVNEVTCGSIDDGKQVKNENREDLTELKSSGEICVTGRAFKSSASEISFKVFANEVLSQNDFDVSNDVDDSKSVWGEHKVADWKMENDNQLRKLKISSEETRINSEIDVTNVNADGAFMKNGSEYHSSDNEENVENKANGCSSEPVSIPGNELYSLSDIDYVIDQMESAARGRCGFYSVSGAQLREYQTANMDSNSFLDEDSETSSSDLDAKRCESTTVSEFGDSVSEFENFMLFDPESKTVSECNTSAISEFTDSAISEFDSTYDQSFPHFPHVSSDIITTCPETKRSKFSSPNRFDPRKVELKNLPDLCQTCPYTRTVSDENLTDLSIFDAKKSKDLADCVTFDDLNVEKDARAFNDDFSDSDHGIELADFESRSSCSPDYSVSQDSKLHANQKINQNFYENLLINLDKFKSFSIKDKITYYELKNNQNYSRIDSDQKFNILKTFGDLKSTKSNTERRKVPRAEKSVVAAQRRLLESQCRSDGGSKCVRGCENRNENFNYLTKSELKSLRLSHNENSFRNTREKSKSFSDITGSEDLNFGRENLAFSVHLGFNKGQQYASECQIFFRSGVLAQLELQRDAKLTDRIIKLQSHCRGYLARKKLAKLKVEDLAVRCIQRNVRKFMSVRDWAWWRLLVRVTPLLNVHRTEEELKSKTEELESLRAKLDKLEQERNLLKHETDKLETKLSEMTVDLAEEHSTATVASERLEIETSERLRLEKELQEIQIKNKRLQENGERLELEVLHLHSADVNGSALHSEDDDDESGDRTGVYKRRYERVARELEFAKRRLDQQHQDDLEQLIGLRKQLEKKLADAYEEVEEQRQVVAQWKRKVQKLNSELNDVRLLLEEQNSRNILLEKKQRKFDAELQMLQDELRQERQQKERSSREREIAVSEKYSMEQTLSAVKLELELKEQKLVNLNRELEELMFNGSTEEEVANLKKSKHQLDNKIKDQEEELDDLAGQVQMLEQAKLKLEMSLEQMRKEHRRELMQKDDEIEDARCSAVKKVKALECQLESEHEERTLLLRERHELERRLNDLEDRERVNRTSDQEQLNRLRRDLKRTKALLQDAQIMLQQAKADTPNKTILRQLRNQLEDAECARNLAIKARQTAEADLLEVQLALEEATRAKNEAEEKSAVISRERSQLQTQLDENEEELAEVLKKYRATVQQLSSEQSQLREQVGKIVELETERQSLKEQLNEMTSRLENVGSMNDPVSSLTVKRLELKCKELESKLELEQTTRSRMEVQISRLKETVERLQSDTDIAKGREAAAQDLVRKLQRNIRDLKEQLSQHESRENSETVKRKELEKRLEESEAETSAAKTDLRLALQRIEDLQLAIQGELDQDDEDDDSATDSDNSASSDESFESFLTNHNSGSADRSSVIRSNFSRSEEVSPLKITNSSASAKESSSPPSSFA</sequence>
<dbReference type="SMART" id="SM00015">
    <property type="entry name" value="IQ"/>
    <property type="match status" value="1"/>
</dbReference>
<feature type="compositionally biased region" description="Low complexity" evidence="3">
    <location>
        <begin position="344"/>
        <end position="356"/>
    </location>
</feature>
<feature type="region of interest" description="Disordered" evidence="3">
    <location>
        <begin position="389"/>
        <end position="423"/>
    </location>
</feature>
<dbReference type="GO" id="GO:0032982">
    <property type="term" value="C:myosin filament"/>
    <property type="evidence" value="ECO:0007669"/>
    <property type="project" value="TreeGrafter"/>
</dbReference>
<feature type="compositionally biased region" description="Acidic residues" evidence="3">
    <location>
        <begin position="2325"/>
        <end position="2336"/>
    </location>
</feature>
<feature type="domain" description="Myosin tail" evidence="4">
    <location>
        <begin position="1627"/>
        <end position="2301"/>
    </location>
</feature>
<feature type="region of interest" description="Disordered" evidence="3">
    <location>
        <begin position="928"/>
        <end position="949"/>
    </location>
</feature>
<organism evidence="5 6">
    <name type="scientific">Bemisia tabaci</name>
    <name type="common">Sweetpotato whitefly</name>
    <name type="synonym">Aleurodes tabaci</name>
    <dbReference type="NCBI Taxonomy" id="7038"/>
    <lineage>
        <taxon>Eukaryota</taxon>
        <taxon>Metazoa</taxon>
        <taxon>Ecdysozoa</taxon>
        <taxon>Arthropoda</taxon>
        <taxon>Hexapoda</taxon>
        <taxon>Insecta</taxon>
        <taxon>Pterygota</taxon>
        <taxon>Neoptera</taxon>
        <taxon>Paraneoptera</taxon>
        <taxon>Hemiptera</taxon>
        <taxon>Sternorrhyncha</taxon>
        <taxon>Aleyrodoidea</taxon>
        <taxon>Aleyrodidae</taxon>
        <taxon>Aleyrodinae</taxon>
        <taxon>Bemisia</taxon>
    </lineage>
</organism>
<accession>A0A9P0AGE8</accession>
<dbReference type="Gene3D" id="1.20.5.4820">
    <property type="match status" value="1"/>
</dbReference>
<reference evidence="5" key="1">
    <citation type="submission" date="2021-12" db="EMBL/GenBank/DDBJ databases">
        <authorList>
            <person name="King R."/>
        </authorList>
    </citation>
    <scope>NUCLEOTIDE SEQUENCE</scope>
</reference>
<dbReference type="PANTHER" id="PTHR45615">
    <property type="entry name" value="MYOSIN HEAVY CHAIN, NON-MUSCLE"/>
    <property type="match status" value="1"/>
</dbReference>
<dbReference type="GO" id="GO:0016460">
    <property type="term" value="C:myosin II complex"/>
    <property type="evidence" value="ECO:0007669"/>
    <property type="project" value="TreeGrafter"/>
</dbReference>
<dbReference type="Pfam" id="PF00612">
    <property type="entry name" value="IQ"/>
    <property type="match status" value="1"/>
</dbReference>